<dbReference type="RefSeq" id="WP_077713072.1">
    <property type="nucleotide sequence ID" value="NZ_CP019698.1"/>
</dbReference>
<name>A0A1S6ITL9_9FIRM</name>
<organism evidence="3 4">
    <name type="scientific">Desulforamulus ferrireducens</name>
    <dbReference type="NCBI Taxonomy" id="1833852"/>
    <lineage>
        <taxon>Bacteria</taxon>
        <taxon>Bacillati</taxon>
        <taxon>Bacillota</taxon>
        <taxon>Clostridia</taxon>
        <taxon>Eubacteriales</taxon>
        <taxon>Peptococcaceae</taxon>
        <taxon>Desulforamulus</taxon>
    </lineage>
</organism>
<dbReference type="PANTHER" id="PTHR30388">
    <property type="entry name" value="ALDEHYDE OXIDOREDUCTASE MOLYBDENUM COFACTOR ASSEMBLY PROTEIN"/>
    <property type="match status" value="1"/>
</dbReference>
<feature type="domain" description="XdhC Rossmann" evidence="2">
    <location>
        <begin position="191"/>
        <end position="334"/>
    </location>
</feature>
<sequence length="342" mass="37334">MKKLYQAMLQYLEQGDSFVQATILSQSGSAPRTAGAKMIILPDQSILGTIGGGLVEAKVQELAGEVFQTKQAVIKDFNLTGQEAGQMDMICGGRLKVLVEYMNAANQQLVTVYQALLEAMERRQRAVLVTPLNDDGKQTFLLHGDGSLTGAFTGPKEWLEELIKLPGRYPQVIELGEQSFLAEPVSTSGTVYIFGAGHVSQKLALVTSLVGFRTVVLDDRQEFANRERFPTADEVVVLADFGQACSNLDIDQDSYLVIVTRGHAHDKTVLAQALKTKARYIGMIGSKKKRDTVYRALQQEGHSLEALQRVYCPIGLEIGAETPEEIAVSITAELIKVRAGES</sequence>
<dbReference type="InterPro" id="IPR027051">
    <property type="entry name" value="XdhC_Rossmann_dom"/>
</dbReference>
<dbReference type="InterPro" id="IPR052698">
    <property type="entry name" value="MoCofactor_Util/Proc"/>
</dbReference>
<dbReference type="KEGG" id="dfg:B0537_02775"/>
<evidence type="ECO:0000313" key="3">
    <source>
        <dbReference type="EMBL" id="AQS58110.1"/>
    </source>
</evidence>
<dbReference type="NCBIfam" id="NF045664">
    <property type="entry name" value="XdhC_rel_AOR"/>
    <property type="match status" value="1"/>
</dbReference>
<dbReference type="Gene3D" id="3.40.50.720">
    <property type="entry name" value="NAD(P)-binding Rossmann-like Domain"/>
    <property type="match status" value="1"/>
</dbReference>
<dbReference type="InterPro" id="IPR003777">
    <property type="entry name" value="XdhC_CoxI"/>
</dbReference>
<evidence type="ECO:0000259" key="2">
    <source>
        <dbReference type="Pfam" id="PF13478"/>
    </source>
</evidence>
<feature type="domain" description="XdhC- CoxI" evidence="1">
    <location>
        <begin position="12"/>
        <end position="76"/>
    </location>
</feature>
<dbReference type="Proteomes" id="UP000189464">
    <property type="component" value="Chromosome"/>
</dbReference>
<accession>A0A1S6ITL9</accession>
<protein>
    <submittedName>
        <fullName evidence="3">Dehydrogenase</fullName>
    </submittedName>
</protein>
<dbReference type="EMBL" id="CP019698">
    <property type="protein sequence ID" value="AQS58110.1"/>
    <property type="molecule type" value="Genomic_DNA"/>
</dbReference>
<gene>
    <name evidence="3" type="ORF">B0537_02775</name>
</gene>
<dbReference type="PANTHER" id="PTHR30388:SF6">
    <property type="entry name" value="XANTHINE DEHYDROGENASE SUBUNIT A-RELATED"/>
    <property type="match status" value="1"/>
</dbReference>
<evidence type="ECO:0000313" key="4">
    <source>
        <dbReference type="Proteomes" id="UP000189464"/>
    </source>
</evidence>
<dbReference type="STRING" id="1833852.B0537_02775"/>
<dbReference type="AlphaFoldDB" id="A0A1S6ITL9"/>
<keyword evidence="4" id="KW-1185">Reference proteome</keyword>
<dbReference type="Pfam" id="PF02625">
    <property type="entry name" value="XdhC_CoxI"/>
    <property type="match status" value="1"/>
</dbReference>
<proteinExistence type="predicted"/>
<evidence type="ECO:0000259" key="1">
    <source>
        <dbReference type="Pfam" id="PF02625"/>
    </source>
</evidence>
<dbReference type="Pfam" id="PF13478">
    <property type="entry name" value="XdhC_C"/>
    <property type="match status" value="1"/>
</dbReference>
<reference evidence="3 4" key="1">
    <citation type="journal article" date="2016" name="Int. J. Syst. Evol. Microbiol.">
        <title>Desulfotomaculum ferrireducens sp. nov., a moderately thermophilic sulfate-reducing and dissimilatory Fe(III)-reducing bacterium isolated from compost.</title>
        <authorList>
            <person name="Yang G."/>
            <person name="Guo J."/>
            <person name="Zhuang L."/>
            <person name="Yuan Y."/>
            <person name="Zhou S."/>
        </authorList>
    </citation>
    <scope>NUCLEOTIDE SEQUENCE [LARGE SCALE GENOMIC DNA]</scope>
    <source>
        <strain evidence="3 4">GSS09</strain>
    </source>
</reference>
<dbReference type="OrthoDB" id="9773039at2"/>